<name>A0A8D8UQC1_9HEMI</name>
<dbReference type="AlphaFoldDB" id="A0A8D8UQC1"/>
<dbReference type="EMBL" id="HBUF01348134">
    <property type="protein sequence ID" value="CAG6711383.1"/>
    <property type="molecule type" value="Transcribed_RNA"/>
</dbReference>
<evidence type="ECO:0000313" key="1">
    <source>
        <dbReference type="EMBL" id="CAG6711385.1"/>
    </source>
</evidence>
<reference evidence="1" key="1">
    <citation type="submission" date="2021-05" db="EMBL/GenBank/DDBJ databases">
        <authorList>
            <person name="Alioto T."/>
            <person name="Alioto T."/>
            <person name="Gomez Garrido J."/>
        </authorList>
    </citation>
    <scope>NUCLEOTIDE SEQUENCE</scope>
</reference>
<sequence>MPKQLQVGSLYSLSLNEVNNLLCSLAHYDHCTPNIVTHFKSNLHRNIREELLAQYNGWYQVYNFNYMKLIIDCTLKNIVLNECLLERAMSGQNYIQFMKYLNEQQPNNLCNLSLLFKKYPIETPKLKEGNYYLCQSLNNGMARNLHTVILPFVADNCVLQCLGQHCTQLVYLDISNSWNIDEDGILNFLFKNPEELNLPVDVISSEMDPPSECLLDELTVPDEELNPVCFTMQEIRMQDTNTSPTNLFIILLTIKRLKSLGGYLYFRSVGDAIVTLKSNNPSLQLNLTHLWDAHLPPHKLDLLAQVLPDLTHLNTRVSNLPFKRTVNTSGSEPDVPPYSPPRQRITPRYNALLGPPQEEHYWPFRNVTHLTLDFDFFYYDELFHSFLKHNGHSLVKLVLVDQPYNFNLLRIYNHCPKLVELNACVYIPDGCTVPEMSCLKSATLTLNCDYTLHSVFAMFPCIEQLTIKIRLSWDNYQIYHDLVHVLRDVSYKCFKTLLELRLHFVSDTRRDTGFGVPEAIVILEQFEKLQKFGNFDTWEPGMNLEELETYVKSKMWDVELKTGFDKIE</sequence>
<proteinExistence type="predicted"/>
<protein>
    <submittedName>
        <fullName evidence="1">Uncharacterized protein</fullName>
    </submittedName>
</protein>
<organism evidence="1">
    <name type="scientific">Cacopsylla melanoneura</name>
    <dbReference type="NCBI Taxonomy" id="428564"/>
    <lineage>
        <taxon>Eukaryota</taxon>
        <taxon>Metazoa</taxon>
        <taxon>Ecdysozoa</taxon>
        <taxon>Arthropoda</taxon>
        <taxon>Hexapoda</taxon>
        <taxon>Insecta</taxon>
        <taxon>Pterygota</taxon>
        <taxon>Neoptera</taxon>
        <taxon>Paraneoptera</taxon>
        <taxon>Hemiptera</taxon>
        <taxon>Sternorrhyncha</taxon>
        <taxon>Psylloidea</taxon>
        <taxon>Psyllidae</taxon>
        <taxon>Psyllinae</taxon>
        <taxon>Cacopsylla</taxon>
    </lineage>
</organism>
<dbReference type="EMBL" id="HBUF01348135">
    <property type="protein sequence ID" value="CAG6711385.1"/>
    <property type="molecule type" value="Transcribed_RNA"/>
</dbReference>
<dbReference type="EMBL" id="HBUF01348133">
    <property type="protein sequence ID" value="CAG6711381.1"/>
    <property type="molecule type" value="Transcribed_RNA"/>
</dbReference>
<accession>A0A8D8UQC1</accession>